<dbReference type="GO" id="GO:0006261">
    <property type="term" value="P:DNA-templated DNA replication"/>
    <property type="evidence" value="ECO:0007669"/>
    <property type="project" value="TreeGrafter"/>
</dbReference>
<feature type="domain" description="DNA polymerase III delta N-terminal" evidence="9">
    <location>
        <begin position="20"/>
        <end position="128"/>
    </location>
</feature>
<dbReference type="NCBIfam" id="TIGR01128">
    <property type="entry name" value="holA"/>
    <property type="match status" value="1"/>
</dbReference>
<feature type="domain" description="DNA polymerase III delta subunit-like C-terminal" evidence="10">
    <location>
        <begin position="212"/>
        <end position="317"/>
    </location>
</feature>
<dbReference type="SUPFAM" id="SSF52540">
    <property type="entry name" value="P-loop containing nucleoside triphosphate hydrolases"/>
    <property type="match status" value="1"/>
</dbReference>
<comment type="catalytic activity">
    <reaction evidence="8">
        <text>DNA(n) + a 2'-deoxyribonucleoside 5'-triphosphate = DNA(n+1) + diphosphate</text>
        <dbReference type="Rhea" id="RHEA:22508"/>
        <dbReference type="Rhea" id="RHEA-COMP:17339"/>
        <dbReference type="Rhea" id="RHEA-COMP:17340"/>
        <dbReference type="ChEBI" id="CHEBI:33019"/>
        <dbReference type="ChEBI" id="CHEBI:61560"/>
        <dbReference type="ChEBI" id="CHEBI:173112"/>
        <dbReference type="EC" id="2.7.7.7"/>
    </reaction>
</comment>
<reference evidence="11" key="1">
    <citation type="submission" date="2018-06" db="EMBL/GenBank/DDBJ databases">
        <authorList>
            <person name="Zhirakovskaya E."/>
        </authorList>
    </citation>
    <scope>NUCLEOTIDE SEQUENCE</scope>
</reference>
<keyword evidence="3 11" id="KW-0808">Transferase</keyword>
<keyword evidence="4 11" id="KW-0548">Nucleotidyltransferase</keyword>
<comment type="similarity">
    <text evidence="7">Belongs to the DNA polymerase HolA subunit family.</text>
</comment>
<organism evidence="11">
    <name type="scientific">hydrothermal vent metagenome</name>
    <dbReference type="NCBI Taxonomy" id="652676"/>
    <lineage>
        <taxon>unclassified sequences</taxon>
        <taxon>metagenomes</taxon>
        <taxon>ecological metagenomes</taxon>
    </lineage>
</organism>
<evidence type="ECO:0000256" key="4">
    <source>
        <dbReference type="ARBA" id="ARBA00022695"/>
    </source>
</evidence>
<evidence type="ECO:0000256" key="1">
    <source>
        <dbReference type="ARBA" id="ARBA00012417"/>
    </source>
</evidence>
<gene>
    <name evidence="11" type="ORF">MNBD_GAMMA22-1519</name>
</gene>
<dbReference type="InterPro" id="IPR008921">
    <property type="entry name" value="DNA_pol3_clamp-load_cplx_C"/>
</dbReference>
<dbReference type="PANTHER" id="PTHR34388:SF1">
    <property type="entry name" value="DNA POLYMERASE III SUBUNIT DELTA"/>
    <property type="match status" value="1"/>
</dbReference>
<name>A0A3B1AM60_9ZZZZ</name>
<dbReference type="EC" id="2.7.7.7" evidence="1"/>
<dbReference type="InterPro" id="IPR027417">
    <property type="entry name" value="P-loop_NTPase"/>
</dbReference>
<evidence type="ECO:0000256" key="6">
    <source>
        <dbReference type="ARBA" id="ARBA00022932"/>
    </source>
</evidence>
<protein>
    <recommendedName>
        <fullName evidence="2">DNA polymerase III subunit delta</fullName>
        <ecNumber evidence="1">2.7.7.7</ecNumber>
    </recommendedName>
</protein>
<evidence type="ECO:0000259" key="9">
    <source>
        <dbReference type="Pfam" id="PF06144"/>
    </source>
</evidence>
<dbReference type="Gene3D" id="1.20.272.10">
    <property type="match status" value="1"/>
</dbReference>
<evidence type="ECO:0000256" key="7">
    <source>
        <dbReference type="ARBA" id="ARBA00034754"/>
    </source>
</evidence>
<evidence type="ECO:0000256" key="2">
    <source>
        <dbReference type="ARBA" id="ARBA00017703"/>
    </source>
</evidence>
<evidence type="ECO:0000256" key="8">
    <source>
        <dbReference type="ARBA" id="ARBA00049244"/>
    </source>
</evidence>
<dbReference type="Pfam" id="PF21694">
    <property type="entry name" value="DNA_pol3_delta_C"/>
    <property type="match status" value="1"/>
</dbReference>
<accession>A0A3B1AM60</accession>
<evidence type="ECO:0000259" key="10">
    <source>
        <dbReference type="Pfam" id="PF21694"/>
    </source>
</evidence>
<dbReference type="EMBL" id="UOFS01000039">
    <property type="protein sequence ID" value="VAW99399.1"/>
    <property type="molecule type" value="Genomic_DNA"/>
</dbReference>
<dbReference type="InterPro" id="IPR010372">
    <property type="entry name" value="DNA_pol3_delta_N"/>
</dbReference>
<dbReference type="AlphaFoldDB" id="A0A3B1AM60"/>
<proteinExistence type="inferred from homology"/>
<evidence type="ECO:0000256" key="5">
    <source>
        <dbReference type="ARBA" id="ARBA00022705"/>
    </source>
</evidence>
<keyword evidence="6" id="KW-0239">DNA-directed DNA polymerase</keyword>
<evidence type="ECO:0000313" key="11">
    <source>
        <dbReference type="EMBL" id="VAW99399.1"/>
    </source>
</evidence>
<dbReference type="PANTHER" id="PTHR34388">
    <property type="entry name" value="DNA POLYMERASE III SUBUNIT DELTA"/>
    <property type="match status" value="1"/>
</dbReference>
<dbReference type="GO" id="GO:0003677">
    <property type="term" value="F:DNA binding"/>
    <property type="evidence" value="ECO:0007669"/>
    <property type="project" value="InterPro"/>
</dbReference>
<dbReference type="CDD" id="cd18138">
    <property type="entry name" value="HLD_clamp_pol_III_delta"/>
    <property type="match status" value="1"/>
</dbReference>
<dbReference type="GO" id="GO:0009360">
    <property type="term" value="C:DNA polymerase III complex"/>
    <property type="evidence" value="ECO:0007669"/>
    <property type="project" value="InterPro"/>
</dbReference>
<dbReference type="InterPro" id="IPR048466">
    <property type="entry name" value="DNA_pol3_delta-like_C"/>
</dbReference>
<keyword evidence="5" id="KW-0235">DNA replication</keyword>
<dbReference type="Pfam" id="PF06144">
    <property type="entry name" value="DNA_pol3_delta"/>
    <property type="match status" value="1"/>
</dbReference>
<dbReference type="Gene3D" id="3.40.50.300">
    <property type="entry name" value="P-loop containing nucleotide triphosphate hydrolases"/>
    <property type="match status" value="1"/>
</dbReference>
<dbReference type="SUPFAM" id="SSF48019">
    <property type="entry name" value="post-AAA+ oligomerization domain-like"/>
    <property type="match status" value="1"/>
</dbReference>
<sequence>MKINFNNLEHHLFSNLQPIYIVSGDEPFQVQQAIQMIRDKALKLDYSNRELLFVEKGFSWHNFSMSNDSMSLFAEKKIIELRMPNGKPGKEGGKILQEYCDTLSTDTLLLIVTNKLEKATTQTKWYKSISSAGAAVTIWPIEGNELRSWVSSRLKLRNLTATNDALLLIIDRVEGNLLAADQEIEKLALISCSGEISLDDVEQAVADSARYDLFKLVDAALSAELQHITRILYGLKAEGVTPILVNWALSREIRSLLKMKTSMDKGNSVDQIFRQNGVWDKRKPLLRNALASHSVVSLQALLRKANKCDRIIKGSEIGNLWDELLQLSLGIAGLRYLPAVAVV</sequence>
<dbReference type="InterPro" id="IPR005790">
    <property type="entry name" value="DNA_polIII_delta"/>
</dbReference>
<dbReference type="GO" id="GO:0003887">
    <property type="term" value="F:DNA-directed DNA polymerase activity"/>
    <property type="evidence" value="ECO:0007669"/>
    <property type="project" value="UniProtKB-KW"/>
</dbReference>
<dbReference type="Gene3D" id="1.10.8.60">
    <property type="match status" value="1"/>
</dbReference>
<evidence type="ECO:0000256" key="3">
    <source>
        <dbReference type="ARBA" id="ARBA00022679"/>
    </source>
</evidence>